<proteinExistence type="predicted"/>
<dbReference type="Pfam" id="PF01161">
    <property type="entry name" value="PBP"/>
    <property type="match status" value="1"/>
</dbReference>
<dbReference type="EMBL" id="RRCH01000050">
    <property type="protein sequence ID" value="RRJ27631.1"/>
    <property type="molecule type" value="Genomic_DNA"/>
</dbReference>
<dbReference type="InterPro" id="IPR008914">
    <property type="entry name" value="PEBP"/>
</dbReference>
<sequence length="235" mass="25025">MPRVTNLTASAFPTSESVINTYNAGSGGYMRLPNRYRPMRTRRQVLGTVVTMTVLAGCSSETEQDPSPGLFAPAFSDGSIPAQHTCDGSNSSPEIEISDVARETESLALVMVDADVPSPEPYVHWLIWNIPPDTAVLPSGIPQRATVSLSERGTDPGFPDSGTNGPIVQGTNSANEIGYTGPCPPRGDGPHTYAFTLYSLTSMLTVNPGATWADLKTAMQDQRLGSATLTATYER</sequence>
<gene>
    <name evidence="1" type="ORF">EIK79_17515</name>
</gene>
<name>A0A3P3R2D7_9EURY</name>
<dbReference type="InterPro" id="IPR005247">
    <property type="entry name" value="YbhB_YbcL/LppC-like"/>
</dbReference>
<keyword evidence="2" id="KW-1185">Reference proteome</keyword>
<dbReference type="PANTHER" id="PTHR30289">
    <property type="entry name" value="UNCHARACTERIZED PROTEIN YBCL-RELATED"/>
    <property type="match status" value="1"/>
</dbReference>
<organism evidence="1 2">
    <name type="scientific">Halocatena pleomorpha</name>
    <dbReference type="NCBI Taxonomy" id="1785090"/>
    <lineage>
        <taxon>Archaea</taxon>
        <taxon>Methanobacteriati</taxon>
        <taxon>Methanobacteriota</taxon>
        <taxon>Stenosarchaea group</taxon>
        <taxon>Halobacteria</taxon>
        <taxon>Halobacteriales</taxon>
        <taxon>Natronomonadaceae</taxon>
        <taxon>Halocatena</taxon>
    </lineage>
</organism>
<dbReference type="SUPFAM" id="SSF49777">
    <property type="entry name" value="PEBP-like"/>
    <property type="match status" value="1"/>
</dbReference>
<protein>
    <submittedName>
        <fullName evidence="1">YbhB/YbcL family Raf kinase inhibitor-like protein</fullName>
    </submittedName>
</protein>
<reference evidence="1 2" key="1">
    <citation type="submission" date="2018-11" db="EMBL/GenBank/DDBJ databases">
        <title>Taxonoimc description of Halomarina strain SPP-AMP-1.</title>
        <authorList>
            <person name="Pal Y."/>
            <person name="Srinivasana K."/>
            <person name="Verma A."/>
            <person name="Kumar P."/>
        </authorList>
    </citation>
    <scope>NUCLEOTIDE SEQUENCE [LARGE SCALE GENOMIC DNA]</scope>
    <source>
        <strain evidence="1 2">SPP-AMP-1</strain>
    </source>
</reference>
<evidence type="ECO:0000313" key="2">
    <source>
        <dbReference type="Proteomes" id="UP000282322"/>
    </source>
</evidence>
<dbReference type="NCBIfam" id="TIGR00481">
    <property type="entry name" value="YbhB/YbcL family Raf kinase inhibitor-like protein"/>
    <property type="match status" value="1"/>
</dbReference>
<evidence type="ECO:0000313" key="1">
    <source>
        <dbReference type="EMBL" id="RRJ27631.1"/>
    </source>
</evidence>
<accession>A0A3P3R2D7</accession>
<dbReference type="Proteomes" id="UP000282322">
    <property type="component" value="Unassembled WGS sequence"/>
</dbReference>
<dbReference type="CDD" id="cd00865">
    <property type="entry name" value="PEBP_bact_arch"/>
    <property type="match status" value="1"/>
</dbReference>
<dbReference type="InterPro" id="IPR036610">
    <property type="entry name" value="PEBP-like_sf"/>
</dbReference>
<dbReference type="AlphaFoldDB" id="A0A3P3R2D7"/>
<dbReference type="PANTHER" id="PTHR30289:SF1">
    <property type="entry name" value="PEBP (PHOSPHATIDYLETHANOLAMINE-BINDING PROTEIN) FAMILY PROTEIN"/>
    <property type="match status" value="1"/>
</dbReference>
<comment type="caution">
    <text evidence="1">The sequence shown here is derived from an EMBL/GenBank/DDBJ whole genome shotgun (WGS) entry which is preliminary data.</text>
</comment>
<dbReference type="Gene3D" id="3.90.280.10">
    <property type="entry name" value="PEBP-like"/>
    <property type="match status" value="1"/>
</dbReference>